<dbReference type="AlphaFoldDB" id="A0A1U7CWS4"/>
<dbReference type="Proteomes" id="UP000186309">
    <property type="component" value="Chromosome"/>
</dbReference>
<feature type="binding site" evidence="2">
    <location>
        <position position="81"/>
    </location>
    <ligand>
        <name>Mg(2+)</name>
        <dbReference type="ChEBI" id="CHEBI:18420"/>
        <label>4</label>
    </ligand>
</feature>
<dbReference type="Gene3D" id="3.90.650.10">
    <property type="entry name" value="PurM-like C-terminal domain"/>
    <property type="match status" value="1"/>
</dbReference>
<feature type="binding site" evidence="2">
    <location>
        <position position="206"/>
    </location>
    <ligand>
        <name>Mg(2+)</name>
        <dbReference type="ChEBI" id="CHEBI:18420"/>
        <label>5</label>
    </ligand>
</feature>
<evidence type="ECO:0000259" key="5">
    <source>
        <dbReference type="Pfam" id="PF02769"/>
    </source>
</evidence>
<feature type="binding site" evidence="2">
    <location>
        <position position="129"/>
    </location>
    <ligand>
        <name>Mg(2+)</name>
        <dbReference type="ChEBI" id="CHEBI:18420"/>
        <label>1</label>
    </ligand>
</feature>
<feature type="binding site" evidence="2">
    <location>
        <position position="35"/>
    </location>
    <ligand>
        <name>Mg(2+)</name>
        <dbReference type="ChEBI" id="CHEBI:18420"/>
        <label>4</label>
    </ligand>
</feature>
<dbReference type="KEGG" id="pbor:BSF38_04964"/>
<feature type="binding site" evidence="2">
    <location>
        <position position="81"/>
    </location>
    <ligand>
        <name>Mg(2+)</name>
        <dbReference type="ChEBI" id="CHEBI:18420"/>
        <label>2</label>
    </ligand>
</feature>
<organism evidence="6 7">
    <name type="scientific">Paludisphaera borealis</name>
    <dbReference type="NCBI Taxonomy" id="1387353"/>
    <lineage>
        <taxon>Bacteria</taxon>
        <taxon>Pseudomonadati</taxon>
        <taxon>Planctomycetota</taxon>
        <taxon>Planctomycetia</taxon>
        <taxon>Isosphaerales</taxon>
        <taxon>Isosphaeraceae</taxon>
        <taxon>Paludisphaera</taxon>
    </lineage>
</organism>
<dbReference type="InterPro" id="IPR036921">
    <property type="entry name" value="PurM-like_N_sf"/>
</dbReference>
<dbReference type="STRING" id="1387353.BSF38_04964"/>
<comment type="similarity">
    <text evidence="2">Belongs to the thiamine-monophosphate kinase family.</text>
</comment>
<feature type="binding site" evidence="2">
    <location>
        <position position="205"/>
    </location>
    <ligand>
        <name>ATP</name>
        <dbReference type="ChEBI" id="CHEBI:30616"/>
    </ligand>
</feature>
<evidence type="ECO:0000313" key="6">
    <source>
        <dbReference type="EMBL" id="APW63397.1"/>
    </source>
</evidence>
<feature type="binding site" evidence="2">
    <location>
        <position position="35"/>
    </location>
    <ligand>
        <name>Mg(2+)</name>
        <dbReference type="ChEBI" id="CHEBI:18420"/>
        <label>3</label>
    </ligand>
</feature>
<evidence type="ECO:0000256" key="1">
    <source>
        <dbReference type="ARBA" id="ARBA00022977"/>
    </source>
</evidence>
<dbReference type="PIRSF" id="PIRSF005303">
    <property type="entry name" value="Thiam_monoph_kin"/>
    <property type="match status" value="1"/>
</dbReference>
<dbReference type="Gene3D" id="3.30.1330.10">
    <property type="entry name" value="PurM-like, N-terminal domain"/>
    <property type="match status" value="1"/>
</dbReference>
<keyword evidence="2 6" id="KW-0808">Transferase</keyword>
<feature type="domain" description="PurM-like C-terminal" evidence="5">
    <location>
        <begin position="176"/>
        <end position="298"/>
    </location>
</feature>
<keyword evidence="7" id="KW-1185">Reference proteome</keyword>
<accession>A0A1U7CWS4</accession>
<dbReference type="RefSeq" id="WP_076349741.1">
    <property type="nucleotide sequence ID" value="NZ_CP019082.1"/>
</dbReference>
<dbReference type="InterPro" id="IPR006283">
    <property type="entry name" value="ThiL-like"/>
</dbReference>
<feature type="binding site" evidence="2">
    <location>
        <position position="155"/>
    </location>
    <ligand>
        <name>ATP</name>
        <dbReference type="ChEBI" id="CHEBI:30616"/>
    </ligand>
</feature>
<keyword evidence="2" id="KW-0460">Magnesium</keyword>
<evidence type="ECO:0000313" key="7">
    <source>
        <dbReference type="Proteomes" id="UP000186309"/>
    </source>
</evidence>
<feature type="binding site" evidence="2">
    <location>
        <position position="257"/>
    </location>
    <ligand>
        <name>substrate</name>
    </ligand>
</feature>
<feature type="binding site" evidence="2">
    <location>
        <position position="51"/>
    </location>
    <ligand>
        <name>Mg(2+)</name>
        <dbReference type="ChEBI" id="CHEBI:18420"/>
        <label>1</label>
    </ligand>
</feature>
<feature type="region of interest" description="Disordered" evidence="3">
    <location>
        <begin position="299"/>
        <end position="320"/>
    </location>
</feature>
<keyword evidence="2" id="KW-0067">ATP-binding</keyword>
<dbReference type="CDD" id="cd02194">
    <property type="entry name" value="ThiL"/>
    <property type="match status" value="1"/>
</dbReference>
<dbReference type="Pfam" id="PF00586">
    <property type="entry name" value="AIRS"/>
    <property type="match status" value="1"/>
</dbReference>
<feature type="domain" description="PurM-like N-terminal" evidence="4">
    <location>
        <begin position="33"/>
        <end position="145"/>
    </location>
</feature>
<feature type="compositionally biased region" description="Basic and acidic residues" evidence="3">
    <location>
        <begin position="311"/>
        <end position="320"/>
    </location>
</feature>
<dbReference type="HAMAP" id="MF_02128">
    <property type="entry name" value="TMP_kinase"/>
    <property type="match status" value="1"/>
</dbReference>
<dbReference type="SUPFAM" id="SSF56042">
    <property type="entry name" value="PurM C-terminal domain-like"/>
    <property type="match status" value="1"/>
</dbReference>
<comment type="pathway">
    <text evidence="2">Cofactor biosynthesis; thiamine diphosphate biosynthesis; thiamine diphosphate from thiamine phosphate: step 1/1.</text>
</comment>
<dbReference type="InterPro" id="IPR016188">
    <property type="entry name" value="PurM-like_N"/>
</dbReference>
<dbReference type="EMBL" id="CP019082">
    <property type="protein sequence ID" value="APW63397.1"/>
    <property type="molecule type" value="Genomic_DNA"/>
</dbReference>
<dbReference type="PANTHER" id="PTHR30270:SF0">
    <property type="entry name" value="THIAMINE-MONOPHOSPHATE KINASE"/>
    <property type="match status" value="1"/>
</dbReference>
<dbReference type="UniPathway" id="UPA00060">
    <property type="reaction ID" value="UER00142"/>
</dbReference>
<evidence type="ECO:0000256" key="2">
    <source>
        <dbReference type="HAMAP-Rule" id="MF_02128"/>
    </source>
</evidence>
<dbReference type="GO" id="GO:0009030">
    <property type="term" value="F:thiamine-phosphate kinase activity"/>
    <property type="evidence" value="ECO:0007669"/>
    <property type="project" value="UniProtKB-UniRule"/>
</dbReference>
<feature type="binding site" evidence="2">
    <location>
        <position position="203"/>
    </location>
    <ligand>
        <name>Mg(2+)</name>
        <dbReference type="ChEBI" id="CHEBI:18420"/>
        <label>3</label>
    </ligand>
</feature>
<comment type="caution">
    <text evidence="2">Lacks conserved residue(s) required for the propagation of feature annotation.</text>
</comment>
<dbReference type="GO" id="GO:0000287">
    <property type="term" value="F:magnesium ion binding"/>
    <property type="evidence" value="ECO:0007669"/>
    <property type="project" value="UniProtKB-UniRule"/>
</dbReference>
<comment type="catalytic activity">
    <reaction evidence="2">
        <text>thiamine phosphate + ATP = thiamine diphosphate + ADP</text>
        <dbReference type="Rhea" id="RHEA:15913"/>
        <dbReference type="ChEBI" id="CHEBI:30616"/>
        <dbReference type="ChEBI" id="CHEBI:37575"/>
        <dbReference type="ChEBI" id="CHEBI:58937"/>
        <dbReference type="ChEBI" id="CHEBI:456216"/>
        <dbReference type="EC" id="2.7.4.16"/>
    </reaction>
</comment>
<reference evidence="7" key="1">
    <citation type="submission" date="2016-12" db="EMBL/GenBank/DDBJ databases">
        <title>Comparative genomics of four Isosphaeraceae planctomycetes: a common pool of plasmids and glycoside hydrolase genes.</title>
        <authorList>
            <person name="Ivanova A."/>
        </authorList>
    </citation>
    <scope>NUCLEOTIDE SEQUENCE [LARGE SCALE GENOMIC DNA]</scope>
    <source>
        <strain evidence="7">PX4</strain>
    </source>
</reference>
<keyword evidence="2" id="KW-0547">Nucleotide-binding</keyword>
<proteinExistence type="inferred from homology"/>
<name>A0A1U7CWS4_9BACT</name>
<comment type="miscellaneous">
    <text evidence="2">Reaction mechanism of ThiL seems to utilize a direct, inline transfer of the gamma-phosphate of ATP to TMP rather than a phosphorylated enzyme intermediate.</text>
</comment>
<dbReference type="GO" id="GO:0005524">
    <property type="term" value="F:ATP binding"/>
    <property type="evidence" value="ECO:0007669"/>
    <property type="project" value="UniProtKB-UniRule"/>
</dbReference>
<keyword evidence="2 6" id="KW-0418">Kinase</keyword>
<dbReference type="InterPro" id="IPR010918">
    <property type="entry name" value="PurM-like_C_dom"/>
</dbReference>
<protein>
    <recommendedName>
        <fullName evidence="2">Thiamine-monophosphate kinase</fullName>
        <shortName evidence="2">TMP kinase</shortName>
        <shortName evidence="2">Thiamine-phosphate kinase</shortName>
        <ecNumber evidence="2">2.7.4.16</ecNumber>
    </recommendedName>
</protein>
<feature type="binding site" evidence="2">
    <location>
        <position position="59"/>
    </location>
    <ligand>
        <name>substrate</name>
    </ligand>
</feature>
<dbReference type="GO" id="GO:0009228">
    <property type="term" value="P:thiamine biosynthetic process"/>
    <property type="evidence" value="ECO:0007669"/>
    <property type="project" value="UniProtKB-KW"/>
</dbReference>
<feature type="binding site" evidence="2">
    <location>
        <position position="50"/>
    </location>
    <ligand>
        <name>Mg(2+)</name>
        <dbReference type="ChEBI" id="CHEBI:18420"/>
        <label>4</label>
    </ligand>
</feature>
<keyword evidence="1 2" id="KW-0784">Thiamine biosynthesis</keyword>
<evidence type="ECO:0000259" key="4">
    <source>
        <dbReference type="Pfam" id="PF00586"/>
    </source>
</evidence>
<dbReference type="OrthoDB" id="9802811at2"/>
<feature type="binding site" evidence="2">
    <location>
        <position position="52"/>
    </location>
    <ligand>
        <name>Mg(2+)</name>
        <dbReference type="ChEBI" id="CHEBI:18420"/>
        <label>2</label>
    </ligand>
</feature>
<evidence type="ECO:0000256" key="3">
    <source>
        <dbReference type="SAM" id="MobiDB-lite"/>
    </source>
</evidence>
<feature type="binding site" evidence="2">
    <location>
        <begin position="128"/>
        <end position="129"/>
    </location>
    <ligand>
        <name>ATP</name>
        <dbReference type="ChEBI" id="CHEBI:30616"/>
    </ligand>
</feature>
<dbReference type="PANTHER" id="PTHR30270">
    <property type="entry name" value="THIAMINE-MONOPHOSPHATE KINASE"/>
    <property type="match status" value="1"/>
</dbReference>
<dbReference type="SUPFAM" id="SSF55326">
    <property type="entry name" value="PurM N-terminal domain-like"/>
    <property type="match status" value="1"/>
</dbReference>
<keyword evidence="2" id="KW-0479">Metal-binding</keyword>
<sequence length="320" mass="33763">MSESKPTGEFGLIDWIRRSQSDEPRDDVILGIGDDCAIVDFSRESFALVTTDMLMDGRHFRLKDDGPEAVGYKAMGANISDIAAMAGVPRFAVVAVALPRADAVAVAQGLHEGLKRMADRFDVVLVGGDTNAWDGPLVISVTLLGDTTPLGAAPRSGAQVGDVVFVTGPLGGSLFRGRHLRPEPRVDEALALAEAASPNAMIDLSDGLSSDLGHILEESGGLGAELHADAIPIHPDAVDQSQADGVSALDHALNDGEDFELCLTVAPERAEQLLASPPDGVQLYRVGVITAEPGLRLRTRDGRTSPVQPRGFDHLAGRNR</sequence>
<gene>
    <name evidence="2 6" type="primary">thiL</name>
    <name evidence="6" type="ORF">BSF38_04964</name>
</gene>
<dbReference type="EC" id="2.7.4.16" evidence="2"/>
<dbReference type="InterPro" id="IPR036676">
    <property type="entry name" value="PurM-like_C_sf"/>
</dbReference>
<feature type="binding site" evidence="2">
    <location>
        <position position="81"/>
    </location>
    <ligand>
        <name>Mg(2+)</name>
        <dbReference type="ChEBI" id="CHEBI:18420"/>
        <label>3</label>
    </ligand>
</feature>
<dbReference type="Pfam" id="PF02769">
    <property type="entry name" value="AIRS_C"/>
    <property type="match status" value="1"/>
</dbReference>
<dbReference type="GO" id="GO:0009229">
    <property type="term" value="P:thiamine diphosphate biosynthetic process"/>
    <property type="evidence" value="ECO:0007669"/>
    <property type="project" value="UniProtKB-UniRule"/>
</dbReference>
<feature type="binding site" evidence="2">
    <location>
        <position position="312"/>
    </location>
    <ligand>
        <name>substrate</name>
    </ligand>
</feature>
<feature type="binding site" evidence="2">
    <location>
        <position position="52"/>
    </location>
    <ligand>
        <name>Mg(2+)</name>
        <dbReference type="ChEBI" id="CHEBI:18420"/>
        <label>1</label>
    </ligand>
</feature>
<comment type="function">
    <text evidence="2">Catalyzes the ATP-dependent phosphorylation of thiamine-monophosphate (TMP) to form thiamine-pyrophosphate (TPP), the active form of vitamin B1.</text>
</comment>